<dbReference type="EMBL" id="JAYMYQ010000009">
    <property type="protein sequence ID" value="KAK7313952.1"/>
    <property type="molecule type" value="Genomic_DNA"/>
</dbReference>
<organism evidence="1 2">
    <name type="scientific">Canavalia gladiata</name>
    <name type="common">Sword bean</name>
    <name type="synonym">Dolichos gladiatus</name>
    <dbReference type="NCBI Taxonomy" id="3824"/>
    <lineage>
        <taxon>Eukaryota</taxon>
        <taxon>Viridiplantae</taxon>
        <taxon>Streptophyta</taxon>
        <taxon>Embryophyta</taxon>
        <taxon>Tracheophyta</taxon>
        <taxon>Spermatophyta</taxon>
        <taxon>Magnoliopsida</taxon>
        <taxon>eudicotyledons</taxon>
        <taxon>Gunneridae</taxon>
        <taxon>Pentapetalae</taxon>
        <taxon>rosids</taxon>
        <taxon>fabids</taxon>
        <taxon>Fabales</taxon>
        <taxon>Fabaceae</taxon>
        <taxon>Papilionoideae</taxon>
        <taxon>50 kb inversion clade</taxon>
        <taxon>NPAAA clade</taxon>
        <taxon>indigoferoid/millettioid clade</taxon>
        <taxon>Phaseoleae</taxon>
        <taxon>Canavalia</taxon>
    </lineage>
</organism>
<dbReference type="AlphaFoldDB" id="A0AAN9PXI9"/>
<name>A0AAN9PXI9_CANGL</name>
<protein>
    <submittedName>
        <fullName evidence="1">Uncharacterized protein</fullName>
    </submittedName>
</protein>
<evidence type="ECO:0000313" key="2">
    <source>
        <dbReference type="Proteomes" id="UP001367508"/>
    </source>
</evidence>
<keyword evidence="2" id="KW-1185">Reference proteome</keyword>
<gene>
    <name evidence="1" type="ORF">VNO77_39159</name>
</gene>
<accession>A0AAN9PXI9</accession>
<sequence length="101" mass="11394">MILRLYSKILRAIAPPHCLCSAIIVISLQPYCLRFAIVDPEVVITMSFHHDFNVPLQEFHSHLVFAPPMGFRAQRIALIVNLISSFSNSFSRDNSDPLTPS</sequence>
<dbReference type="Proteomes" id="UP001367508">
    <property type="component" value="Unassembled WGS sequence"/>
</dbReference>
<proteinExistence type="predicted"/>
<comment type="caution">
    <text evidence="1">The sequence shown here is derived from an EMBL/GenBank/DDBJ whole genome shotgun (WGS) entry which is preliminary data.</text>
</comment>
<reference evidence="1 2" key="1">
    <citation type="submission" date="2024-01" db="EMBL/GenBank/DDBJ databases">
        <title>The genomes of 5 underutilized Papilionoideae crops provide insights into root nodulation and disease resistanc.</title>
        <authorList>
            <person name="Jiang F."/>
        </authorList>
    </citation>
    <scope>NUCLEOTIDE SEQUENCE [LARGE SCALE GENOMIC DNA]</scope>
    <source>
        <strain evidence="1">LVBAO_FW01</strain>
        <tissue evidence="1">Leaves</tissue>
    </source>
</reference>
<evidence type="ECO:0000313" key="1">
    <source>
        <dbReference type="EMBL" id="KAK7313952.1"/>
    </source>
</evidence>